<comment type="subcellular location">
    <subcellularLocation>
        <location evidence="1">Endomembrane system</location>
        <topology evidence="1">Multi-pass membrane protein</topology>
    </subcellularLocation>
</comment>
<keyword evidence="10" id="KW-1185">Reference proteome</keyword>
<comment type="caution">
    <text evidence="9">The sequence shown here is derived from an EMBL/GenBank/DDBJ whole genome shotgun (WGS) entry which is preliminary data.</text>
</comment>
<dbReference type="AlphaFoldDB" id="A0AAE1WGB0"/>
<dbReference type="EMBL" id="JACGWL010000010">
    <property type="protein sequence ID" value="KAK4392919.1"/>
    <property type="molecule type" value="Genomic_DNA"/>
</dbReference>
<dbReference type="PANTHER" id="PTHR13131">
    <property type="entry name" value="CYSTINOSIN"/>
    <property type="match status" value="1"/>
</dbReference>
<evidence type="ECO:0000256" key="6">
    <source>
        <dbReference type="ARBA" id="ARBA00023136"/>
    </source>
</evidence>
<keyword evidence="4" id="KW-0677">Repeat</keyword>
<accession>A0AAE1WGB0</accession>
<dbReference type="Proteomes" id="UP001289374">
    <property type="component" value="Unassembled WGS sequence"/>
</dbReference>
<evidence type="ECO:0000313" key="9">
    <source>
        <dbReference type="EMBL" id="KAK4392919.1"/>
    </source>
</evidence>
<sequence>MASWSSVELEVLFYLLGWISFCSWAICFYPQLILNFRRKSVQGLNFDFAVLNLTKHTSYLIYNASLFFSSTVQRQYRQKYGFNQAVFNFQRKSTSGFSMGYVSFDFLGSTTSFCQMMVQSIDQRSWVNFYGNIGKTLLSLKTTDVSPSDDAVSKEPMLGPSHDQHQNDCGLRRNQTHRAVSSQVCRLILVIS</sequence>
<gene>
    <name evidence="9" type="ORF">Sango_1762700</name>
</gene>
<reference evidence="9" key="2">
    <citation type="journal article" date="2024" name="Plant">
        <title>Genomic evolution and insights into agronomic trait innovations of Sesamum species.</title>
        <authorList>
            <person name="Miao H."/>
            <person name="Wang L."/>
            <person name="Qu L."/>
            <person name="Liu H."/>
            <person name="Sun Y."/>
            <person name="Le M."/>
            <person name="Wang Q."/>
            <person name="Wei S."/>
            <person name="Zheng Y."/>
            <person name="Lin W."/>
            <person name="Duan Y."/>
            <person name="Cao H."/>
            <person name="Xiong S."/>
            <person name="Wang X."/>
            <person name="Wei L."/>
            <person name="Li C."/>
            <person name="Ma Q."/>
            <person name="Ju M."/>
            <person name="Zhao R."/>
            <person name="Li G."/>
            <person name="Mu C."/>
            <person name="Tian Q."/>
            <person name="Mei H."/>
            <person name="Zhang T."/>
            <person name="Gao T."/>
            <person name="Zhang H."/>
        </authorList>
    </citation>
    <scope>NUCLEOTIDE SEQUENCE</scope>
    <source>
        <strain evidence="9">K16</strain>
    </source>
</reference>
<evidence type="ECO:0000256" key="2">
    <source>
        <dbReference type="ARBA" id="ARBA00022448"/>
    </source>
</evidence>
<evidence type="ECO:0000256" key="8">
    <source>
        <dbReference type="SAM" id="Phobius"/>
    </source>
</evidence>
<dbReference type="InterPro" id="IPR006603">
    <property type="entry name" value="PQ-loop_rpt"/>
</dbReference>
<organism evidence="9 10">
    <name type="scientific">Sesamum angolense</name>
    <dbReference type="NCBI Taxonomy" id="2727404"/>
    <lineage>
        <taxon>Eukaryota</taxon>
        <taxon>Viridiplantae</taxon>
        <taxon>Streptophyta</taxon>
        <taxon>Embryophyta</taxon>
        <taxon>Tracheophyta</taxon>
        <taxon>Spermatophyta</taxon>
        <taxon>Magnoliopsida</taxon>
        <taxon>eudicotyledons</taxon>
        <taxon>Gunneridae</taxon>
        <taxon>Pentapetalae</taxon>
        <taxon>asterids</taxon>
        <taxon>lamiids</taxon>
        <taxon>Lamiales</taxon>
        <taxon>Pedaliaceae</taxon>
        <taxon>Sesamum</taxon>
    </lineage>
</organism>
<evidence type="ECO:0000256" key="1">
    <source>
        <dbReference type="ARBA" id="ARBA00004127"/>
    </source>
</evidence>
<feature type="transmembrane region" description="Helical" evidence="8">
    <location>
        <begin position="12"/>
        <end position="34"/>
    </location>
</feature>
<dbReference type="GO" id="GO:0005774">
    <property type="term" value="C:vacuolar membrane"/>
    <property type="evidence" value="ECO:0007669"/>
    <property type="project" value="TreeGrafter"/>
</dbReference>
<protein>
    <submittedName>
        <fullName evidence="9">Cystinosin</fullName>
    </submittedName>
</protein>
<proteinExistence type="predicted"/>
<name>A0AAE1WGB0_9LAMI</name>
<keyword evidence="6 8" id="KW-0472">Membrane</keyword>
<evidence type="ECO:0000256" key="3">
    <source>
        <dbReference type="ARBA" id="ARBA00022692"/>
    </source>
</evidence>
<keyword evidence="3 8" id="KW-0812">Transmembrane</keyword>
<evidence type="ECO:0000256" key="5">
    <source>
        <dbReference type="ARBA" id="ARBA00022989"/>
    </source>
</evidence>
<keyword evidence="5 8" id="KW-1133">Transmembrane helix</keyword>
<evidence type="ECO:0000256" key="7">
    <source>
        <dbReference type="SAM" id="MobiDB-lite"/>
    </source>
</evidence>
<evidence type="ECO:0000256" key="4">
    <source>
        <dbReference type="ARBA" id="ARBA00022737"/>
    </source>
</evidence>
<dbReference type="PANTHER" id="PTHR13131:SF5">
    <property type="entry name" value="CYSTINOSIN"/>
    <property type="match status" value="1"/>
</dbReference>
<dbReference type="GO" id="GO:0015184">
    <property type="term" value="F:L-cystine transmembrane transporter activity"/>
    <property type="evidence" value="ECO:0007669"/>
    <property type="project" value="TreeGrafter"/>
</dbReference>
<feature type="region of interest" description="Disordered" evidence="7">
    <location>
        <begin position="148"/>
        <end position="168"/>
    </location>
</feature>
<keyword evidence="2" id="KW-0813">Transport</keyword>
<dbReference type="Pfam" id="PF04193">
    <property type="entry name" value="PQ-loop"/>
    <property type="match status" value="2"/>
</dbReference>
<reference evidence="9" key="1">
    <citation type="submission" date="2020-06" db="EMBL/GenBank/DDBJ databases">
        <authorList>
            <person name="Li T."/>
            <person name="Hu X."/>
            <person name="Zhang T."/>
            <person name="Song X."/>
            <person name="Zhang H."/>
            <person name="Dai N."/>
            <person name="Sheng W."/>
            <person name="Hou X."/>
            <person name="Wei L."/>
        </authorList>
    </citation>
    <scope>NUCLEOTIDE SEQUENCE</scope>
    <source>
        <strain evidence="9">K16</strain>
        <tissue evidence="9">Leaf</tissue>
    </source>
</reference>
<dbReference type="Gene3D" id="1.20.1280.290">
    <property type="match status" value="1"/>
</dbReference>
<dbReference type="SMART" id="SM00679">
    <property type="entry name" value="CTNS"/>
    <property type="match status" value="2"/>
</dbReference>
<dbReference type="InterPro" id="IPR005282">
    <property type="entry name" value="LC_transporter"/>
</dbReference>
<dbReference type="GO" id="GO:0012505">
    <property type="term" value="C:endomembrane system"/>
    <property type="evidence" value="ECO:0007669"/>
    <property type="project" value="UniProtKB-SubCell"/>
</dbReference>
<evidence type="ECO:0000313" key="10">
    <source>
        <dbReference type="Proteomes" id="UP001289374"/>
    </source>
</evidence>